<dbReference type="AlphaFoldDB" id="A0A7W7D978"/>
<dbReference type="RefSeq" id="WP_184882463.1">
    <property type="nucleotide sequence ID" value="NZ_BOOV01000033.1"/>
</dbReference>
<dbReference type="CDD" id="cd00063">
    <property type="entry name" value="FN3"/>
    <property type="match status" value="1"/>
</dbReference>
<dbReference type="Gene3D" id="2.60.40.10">
    <property type="entry name" value="Immunoglobulins"/>
    <property type="match status" value="1"/>
</dbReference>
<dbReference type="InterPro" id="IPR013783">
    <property type="entry name" value="Ig-like_fold"/>
</dbReference>
<reference evidence="4 5" key="1">
    <citation type="submission" date="2020-08" db="EMBL/GenBank/DDBJ databases">
        <title>Sequencing the genomes of 1000 actinobacteria strains.</title>
        <authorList>
            <person name="Klenk H.-P."/>
        </authorList>
    </citation>
    <scope>NUCLEOTIDE SEQUENCE [LARGE SCALE GENOMIC DNA]</scope>
    <source>
        <strain evidence="4 5">DSM 45784</strain>
    </source>
</reference>
<evidence type="ECO:0000256" key="1">
    <source>
        <dbReference type="ARBA" id="ARBA00023295"/>
    </source>
</evidence>
<keyword evidence="2" id="KW-0119">Carbohydrate metabolism</keyword>
<dbReference type="SUPFAM" id="SSF49265">
    <property type="entry name" value="Fibronectin type III"/>
    <property type="match status" value="1"/>
</dbReference>
<comment type="caution">
    <text evidence="4">The sequence shown here is derived from an EMBL/GenBank/DDBJ whole genome shotgun (WGS) entry which is preliminary data.</text>
</comment>
<sequence>MSVTEVIQALGSWGVTLSAETPQEIIDDLDFFGHVAIVPGRVNPAEYGDNLLTMARYVGVLTRRDVDERKVIGGQGMAVWLGDADDKGEVLESPVTITGQTFPNAIRALLGSGTAVIEGTLFSVAGTYTGRHQWESRRSAIDYVCQTMGAEWRVNGNGTLDAGPAANLWLTSPQCVIVRKGAGRDLTLTGLPGEIQLTRDVEDWTSRVVLLAEGEGDAVATGSANIASNPYVDLRGQPVKRTRVISESGTATGNAAARAQLQLNRFTGTRNALRLSAEDYEIRGTFRPGDWVWVYDPESGLVDTNNEITFRSQRINPIKLRAVETTWPVVEGMTVGYRTLAGTWLDLTNYVAFEDGQTSITVGELGRSLTNAGTEPVGDRPIPDSTIPGTVTWVNPFGTSVYLDGLGNTRARIITAWQVPLNADGSTILDGDHYEIGYGVTPASSWETAYAAWGDLQAVVGDLSPGVTYDFRIRAVDRAGNTGSWSTTASATANPDTIPPSTPAPPTVAASLIAIQVSHTLGKASGGTFNLELDLDHLEVHVGASSGFTPDATTLRGKVPANAGMLQAGIAAVGTVPESNTTLRHVKVIAVDMAGNRSAPSNSATVTALLIDDAHITDLSVSKVTAGTVSANWLLGASIGTAASGARVELNATGLHGFNAGGLETVSLLNTGTFTLRTGLTGARVVLDSTGLEMYDVGGNKTVDFNAGDGTALIVGQVTSSQTASKRLVVNPGPTLGAYEPEIRLYEEFAAGEYHYWTQDIGGTHACELGSAKQADRKIRLRMESAAGWDLQQMNASMSATTGGYITAYGYIEMGYAPAANAKIRIDSSNVDVGYINNGNAFYRATSSGWLDFFGRLGMPGGDGAFARGNAVIPGGSAGASVSYGMTFTGGTVFATTGMLYTPGGTYAHLINGRTNSGLSFLANNPTPPIQYEISYFGWKQ</sequence>
<keyword evidence="1" id="KW-0378">Hydrolase</keyword>
<dbReference type="Proteomes" id="UP000542210">
    <property type="component" value="Unassembled WGS sequence"/>
</dbReference>
<dbReference type="EMBL" id="JACHND010000001">
    <property type="protein sequence ID" value="MBB4702585.1"/>
    <property type="molecule type" value="Genomic_DNA"/>
</dbReference>
<accession>A0A7W7D978</accession>
<evidence type="ECO:0000313" key="5">
    <source>
        <dbReference type="Proteomes" id="UP000542210"/>
    </source>
</evidence>
<feature type="domain" description="Fibronectin type-III" evidence="3">
    <location>
        <begin position="397"/>
        <end position="496"/>
    </location>
</feature>
<evidence type="ECO:0000259" key="3">
    <source>
        <dbReference type="PROSITE" id="PS50853"/>
    </source>
</evidence>
<dbReference type="GO" id="GO:0016798">
    <property type="term" value="F:hydrolase activity, acting on glycosyl bonds"/>
    <property type="evidence" value="ECO:0007669"/>
    <property type="project" value="UniProtKB-KW"/>
</dbReference>
<evidence type="ECO:0000313" key="4">
    <source>
        <dbReference type="EMBL" id="MBB4702585.1"/>
    </source>
</evidence>
<evidence type="ECO:0000256" key="2">
    <source>
        <dbReference type="ARBA" id="ARBA00023326"/>
    </source>
</evidence>
<keyword evidence="2" id="KW-0624">Polysaccharide degradation</keyword>
<dbReference type="InterPro" id="IPR036116">
    <property type="entry name" value="FN3_sf"/>
</dbReference>
<dbReference type="InterPro" id="IPR003961">
    <property type="entry name" value="FN3_dom"/>
</dbReference>
<dbReference type="GO" id="GO:0000272">
    <property type="term" value="P:polysaccharide catabolic process"/>
    <property type="evidence" value="ECO:0007669"/>
    <property type="project" value="UniProtKB-KW"/>
</dbReference>
<proteinExistence type="predicted"/>
<organism evidence="4 5">
    <name type="scientific">Sphaerisporangium siamense</name>
    <dbReference type="NCBI Taxonomy" id="795645"/>
    <lineage>
        <taxon>Bacteria</taxon>
        <taxon>Bacillati</taxon>
        <taxon>Actinomycetota</taxon>
        <taxon>Actinomycetes</taxon>
        <taxon>Streptosporangiales</taxon>
        <taxon>Streptosporangiaceae</taxon>
        <taxon>Sphaerisporangium</taxon>
    </lineage>
</organism>
<keyword evidence="1" id="KW-0326">Glycosidase</keyword>
<protein>
    <recommendedName>
        <fullName evidence="3">Fibronectin type-III domain-containing protein</fullName>
    </recommendedName>
</protein>
<gene>
    <name evidence="4" type="ORF">BJ982_004129</name>
</gene>
<dbReference type="PROSITE" id="PS50853">
    <property type="entry name" value="FN3"/>
    <property type="match status" value="1"/>
</dbReference>
<keyword evidence="5" id="KW-1185">Reference proteome</keyword>
<name>A0A7W7D978_9ACTN</name>